<keyword evidence="4" id="KW-1185">Reference proteome</keyword>
<feature type="compositionally biased region" description="Basic and acidic residues" evidence="1">
    <location>
        <begin position="137"/>
        <end position="153"/>
    </location>
</feature>
<reference evidence="3 4" key="1">
    <citation type="submission" date="2019-02" db="EMBL/GenBank/DDBJ databases">
        <title>Pedobacter kyonggii whole genome sequence analysis.</title>
        <authorList>
            <person name="Dahal R.H."/>
        </authorList>
    </citation>
    <scope>NUCLEOTIDE SEQUENCE [LARGE SCALE GENOMIC DNA]</scope>
    <source>
        <strain evidence="3 4">K-4-11-1</strain>
    </source>
</reference>
<sequence length="1325" mass="144067">MSTALAYGNSQAKSVTHSRPGAGCVQAKLKVGAVNDPQEKEADQVAERVMRMPSNTGFAMSGSGTATSGMSVQRKCSSCEQDKKVSRKEKSVMRTLARPSIQRKCSSCENEKKASRKEKSKINEPPKLQRKCASCENEEKVSRKEQEIDEPKLQRKCSSCENEEKLSRKTEELKEIDQPEVLQAKSESASAAGGNAPSSVQSGIAATRGGGTTLPGHVSRDLGSKMGGDFSGVRIHDTSHAAKMNNSINARAFTVGNNIYFNKGEYNPNSQSGKFLLAHELTHTMQQGASPEIQRYSWDEFANDVAGGVDAVGEGLSDAAGAVGDAASAVGGAVSDAAGAVYDAGVDAIDWLATQAGQAAQALADAFGVDVRITTSGLEIDIPGGCPLDGHSQQFTLDAMEQDFMIPIFAMPIAPDVFISGEVGLTGSITPEVQVQIGPICFDPTHILINPLTSNYSISGGISITSALSLGAELRGGIKGELSLSGIIPVGPVPIPVSIPLISAEGGPAVFVRAIGMQTTHIGGALSYGGGTITASPDVDFDLGIAADLFAGAYAQLSVLGFNLCRIYWQPYEWHGDAAASLGLSGSISGVPGVGVTGVSVATPTLTGIPFDNIGLAIDRSQGFTDDCPLLTGLCGILRALNYLPSQNGGSWDPTGTGHGRKFGPGPRLAGPMEVYQKNPGITSLAECRGACGVNCDTCAHLGTKRILDPVTGITWIYDDFQDCNTHDGCRQHDAGFDWAADVKGETGAWAMILPWHMAANIECGCNNLAGNCPAWAFGLPPYDGKMYFAASAKPLPPVAPVGPVPPVITSDDPIGEVGPDFYHYSARTPSGNFSAGVERWTDYRTNCRAEAQAATGVPDNFNYISTLSSSVADSYIDRDQYNTRYATSVIYGIPYPYNHYTNHTEIPSGNYSTTSLSIFTSNCRSAGTYGTPTGNEEQDLASCDRHELPPDYCERLRNRVIDRFGGRERDLDFDPDNDIDEGRRRIDDTPTSPEFRRLFNRLDSWDYFIQRRHNEWYNEFDTNFQVKRDRKAWMDELKLRTEEFKAQFRDLQRQDTRELIDNFEREVLHEMEGRISQRIHDIAVWYKQKTGSDESLEELTERIHAEGTELWRDDWRAAILAVNRVLSRLWPPAKNQIISWVAGQRAAHPNVDFSGPINDIDYVGSLATGYKGVPKQFVRFNPRNFDVDANIVALPLERYAVDVKHITPKHNRIFTIGHGTDITPLITFCNDAHREMTPIPGYDASEQFDVVIAASATPGQDRTNDGINRVYALRSQLEPERYAAMVNELRGAGLLVDEEAGWRLKPELSEEEMNTFNQILARYE</sequence>
<name>A0A4Q9HAQ8_9SPHI</name>
<dbReference type="InterPro" id="IPR025295">
    <property type="entry name" value="eCIS_core_dom"/>
</dbReference>
<dbReference type="EMBL" id="SIXF01000016">
    <property type="protein sequence ID" value="TBO41075.1"/>
    <property type="molecule type" value="Genomic_DNA"/>
</dbReference>
<dbReference type="Pfam" id="PF13699">
    <property type="entry name" value="eCIS_core"/>
    <property type="match status" value="1"/>
</dbReference>
<comment type="caution">
    <text evidence="3">The sequence shown here is derived from an EMBL/GenBank/DDBJ whole genome shotgun (WGS) entry which is preliminary data.</text>
</comment>
<dbReference type="Proteomes" id="UP000291819">
    <property type="component" value="Unassembled WGS sequence"/>
</dbReference>
<feature type="domain" description="eCIS core" evidence="2">
    <location>
        <begin position="214"/>
        <end position="289"/>
    </location>
</feature>
<gene>
    <name evidence="3" type="ORF">EYS08_16220</name>
</gene>
<evidence type="ECO:0000259" key="2">
    <source>
        <dbReference type="Pfam" id="PF13699"/>
    </source>
</evidence>
<feature type="region of interest" description="Disordered" evidence="1">
    <location>
        <begin position="55"/>
        <end position="225"/>
    </location>
</feature>
<accession>A0A4Q9HAQ8</accession>
<feature type="compositionally biased region" description="Low complexity" evidence="1">
    <location>
        <begin position="56"/>
        <end position="71"/>
    </location>
</feature>
<feature type="compositionally biased region" description="Low complexity" evidence="1">
    <location>
        <begin position="184"/>
        <end position="199"/>
    </location>
</feature>
<proteinExistence type="predicted"/>
<feature type="compositionally biased region" description="Basic and acidic residues" evidence="1">
    <location>
        <begin position="80"/>
        <end position="92"/>
    </location>
</feature>
<evidence type="ECO:0000313" key="3">
    <source>
        <dbReference type="EMBL" id="TBO41075.1"/>
    </source>
</evidence>
<dbReference type="OrthoDB" id="4317910at2"/>
<protein>
    <submittedName>
        <fullName evidence="3">DUF4157 domain-containing protein</fullName>
    </submittedName>
</protein>
<organism evidence="3 4">
    <name type="scientific">Pedobacter kyonggii</name>
    <dbReference type="NCBI Taxonomy" id="1926871"/>
    <lineage>
        <taxon>Bacteria</taxon>
        <taxon>Pseudomonadati</taxon>
        <taxon>Bacteroidota</taxon>
        <taxon>Sphingobacteriia</taxon>
        <taxon>Sphingobacteriales</taxon>
        <taxon>Sphingobacteriaceae</taxon>
        <taxon>Pedobacter</taxon>
    </lineage>
</organism>
<feature type="compositionally biased region" description="Basic and acidic residues" evidence="1">
    <location>
        <begin position="162"/>
        <end position="177"/>
    </location>
</feature>
<evidence type="ECO:0000313" key="4">
    <source>
        <dbReference type="Proteomes" id="UP000291819"/>
    </source>
</evidence>
<evidence type="ECO:0000256" key="1">
    <source>
        <dbReference type="SAM" id="MobiDB-lite"/>
    </source>
</evidence>